<feature type="transmembrane region" description="Helical" evidence="12">
    <location>
        <begin position="23"/>
        <end position="41"/>
    </location>
</feature>
<dbReference type="PROSITE" id="PS00237">
    <property type="entry name" value="G_PROTEIN_RECEP_F1_1"/>
    <property type="match status" value="1"/>
</dbReference>
<keyword evidence="3 12" id="KW-0716">Sensory transduction</keyword>
<name>A0A8J6GRF4_MICOH</name>
<protein>
    <recommendedName>
        <fullName evidence="12">Olfactory receptor</fullName>
    </recommendedName>
</protein>
<keyword evidence="9 11" id="KW-0675">Receptor</keyword>
<feature type="domain" description="G-protein coupled receptors family 1 profile" evidence="13">
    <location>
        <begin position="1"/>
        <end position="135"/>
    </location>
</feature>
<keyword evidence="8 12" id="KW-0472">Membrane</keyword>
<dbReference type="Pfam" id="PF13853">
    <property type="entry name" value="7tm_4"/>
    <property type="match status" value="2"/>
</dbReference>
<feature type="transmembrane region" description="Helical" evidence="12">
    <location>
        <begin position="223"/>
        <end position="240"/>
    </location>
</feature>
<dbReference type="PRINTS" id="PR00237">
    <property type="entry name" value="GPCRRHODOPSN"/>
</dbReference>
<feature type="transmembrane region" description="Helical" evidence="12">
    <location>
        <begin position="354"/>
        <end position="374"/>
    </location>
</feature>
<dbReference type="PROSITE" id="PS50262">
    <property type="entry name" value="G_PROTEIN_RECEP_F1_2"/>
    <property type="match status" value="2"/>
</dbReference>
<dbReference type="AlphaFoldDB" id="A0A8J6GRF4"/>
<evidence type="ECO:0000256" key="5">
    <source>
        <dbReference type="ARBA" id="ARBA00022725"/>
    </source>
</evidence>
<keyword evidence="7 11" id="KW-0297">G-protein coupled receptor</keyword>
<dbReference type="GO" id="GO:0005886">
    <property type="term" value="C:plasma membrane"/>
    <property type="evidence" value="ECO:0007669"/>
    <property type="project" value="UniProtKB-SubCell"/>
</dbReference>
<evidence type="ECO:0000256" key="4">
    <source>
        <dbReference type="ARBA" id="ARBA00022692"/>
    </source>
</evidence>
<organism evidence="14 15">
    <name type="scientific">Microtus ochrogaster</name>
    <name type="common">Prairie vole</name>
    <dbReference type="NCBI Taxonomy" id="79684"/>
    <lineage>
        <taxon>Eukaryota</taxon>
        <taxon>Metazoa</taxon>
        <taxon>Chordata</taxon>
        <taxon>Craniata</taxon>
        <taxon>Vertebrata</taxon>
        <taxon>Euteleostomi</taxon>
        <taxon>Mammalia</taxon>
        <taxon>Eutheria</taxon>
        <taxon>Euarchontoglires</taxon>
        <taxon>Glires</taxon>
        <taxon>Rodentia</taxon>
        <taxon>Myomorpha</taxon>
        <taxon>Muroidea</taxon>
        <taxon>Cricetidae</taxon>
        <taxon>Arvicolinae</taxon>
        <taxon>Microtus</taxon>
    </lineage>
</organism>
<evidence type="ECO:0000256" key="6">
    <source>
        <dbReference type="ARBA" id="ARBA00022989"/>
    </source>
</evidence>
<keyword evidence="5 12" id="KW-0552">Olfaction</keyword>
<feature type="transmembrane region" description="Helical" evidence="12">
    <location>
        <begin position="121"/>
        <end position="143"/>
    </location>
</feature>
<accession>A0A8J6GRF4</accession>
<reference evidence="14" key="1">
    <citation type="submission" date="2020-03" db="EMBL/GenBank/DDBJ databases">
        <title>Studies in the Genomics of Life Span.</title>
        <authorList>
            <person name="Glass D."/>
        </authorList>
    </citation>
    <scope>NUCLEOTIDE SEQUENCE</scope>
    <source>
        <strain evidence="14">LTLLF</strain>
        <tissue evidence="14">Muscle</tissue>
    </source>
</reference>
<comment type="subcellular location">
    <subcellularLocation>
        <location evidence="1 12">Cell membrane</location>
        <topology evidence="1 12">Multi-pass membrane protein</topology>
    </subcellularLocation>
</comment>
<evidence type="ECO:0000256" key="1">
    <source>
        <dbReference type="ARBA" id="ARBA00004651"/>
    </source>
</evidence>
<evidence type="ECO:0000256" key="12">
    <source>
        <dbReference type="RuleBase" id="RU363047"/>
    </source>
</evidence>
<sequence length="398" mass="44463">MAYDRYVAICNPLLYNAALSPKVCFYLTLGSYVMGFFGAMIHTGCILRLTFCDGNIINHYFCDVLPLLQLSCTSTYVNEIELFIVTGKDIIMPTVSIFTSYGFILSSILKIKFTEGKSKAFSTCSSHMLAVCLFFGSGAFMYLKPTSAVSMDLCYSSLITPKMLMNFILEKNIISYMGCMTQFYFFGFFAISECYVLTAMAYDRYVAICNPLLYSAVMSPKTCSYLILGSYFMGLSGAMIHTGCVLRLTFCDANTIDHYFCDLLPLLQLSCTSTYANEIELFIVTGKDIIVPTVIIFTSYGFILSSILKIRSTEGRSKAFSTCSSHIIAVSMFFGSSAFMYLKPSSAVSMGEAKFSSIFYSIVVPMMNPLIYSLRNKDVKVALKKTLNRIFSHNLLFF</sequence>
<evidence type="ECO:0000256" key="3">
    <source>
        <dbReference type="ARBA" id="ARBA00022606"/>
    </source>
</evidence>
<dbReference type="GO" id="GO:0004930">
    <property type="term" value="F:G protein-coupled receptor activity"/>
    <property type="evidence" value="ECO:0007669"/>
    <property type="project" value="UniProtKB-KW"/>
</dbReference>
<evidence type="ECO:0000313" key="15">
    <source>
        <dbReference type="Proteomes" id="UP000710432"/>
    </source>
</evidence>
<evidence type="ECO:0000256" key="11">
    <source>
        <dbReference type="RuleBase" id="RU000688"/>
    </source>
</evidence>
<feature type="transmembrane region" description="Helical" evidence="12">
    <location>
        <begin position="289"/>
        <end position="308"/>
    </location>
</feature>
<dbReference type="PANTHER" id="PTHR48018">
    <property type="entry name" value="OLFACTORY RECEPTOR"/>
    <property type="match status" value="1"/>
</dbReference>
<evidence type="ECO:0000313" key="14">
    <source>
        <dbReference type="EMBL" id="KAH0515443.1"/>
    </source>
</evidence>
<comment type="caution">
    <text evidence="14">The sequence shown here is derived from an EMBL/GenBank/DDBJ whole genome shotgun (WGS) entry which is preliminary data.</text>
</comment>
<keyword evidence="4 11" id="KW-0812">Transmembrane</keyword>
<dbReference type="Proteomes" id="UP000710432">
    <property type="component" value="Unassembled WGS sequence"/>
</dbReference>
<evidence type="ECO:0000256" key="2">
    <source>
        <dbReference type="ARBA" id="ARBA00022475"/>
    </source>
</evidence>
<dbReference type="FunFam" id="1.20.1070.10:FF:000004">
    <property type="entry name" value="Olfactory receptor"/>
    <property type="match status" value="2"/>
</dbReference>
<keyword evidence="6 12" id="KW-1133">Transmembrane helix</keyword>
<evidence type="ECO:0000256" key="10">
    <source>
        <dbReference type="ARBA" id="ARBA00023224"/>
    </source>
</evidence>
<evidence type="ECO:0000259" key="13">
    <source>
        <dbReference type="PROSITE" id="PS50262"/>
    </source>
</evidence>
<dbReference type="GO" id="GO:0004984">
    <property type="term" value="F:olfactory receptor activity"/>
    <property type="evidence" value="ECO:0007669"/>
    <property type="project" value="InterPro"/>
</dbReference>
<dbReference type="SUPFAM" id="SSF81321">
    <property type="entry name" value="Family A G protein-coupled receptor-like"/>
    <property type="match status" value="2"/>
</dbReference>
<evidence type="ECO:0000256" key="9">
    <source>
        <dbReference type="ARBA" id="ARBA00023170"/>
    </source>
</evidence>
<feature type="transmembrane region" description="Helical" evidence="12">
    <location>
        <begin position="320"/>
        <end position="342"/>
    </location>
</feature>
<feature type="transmembrane region" description="Helical" evidence="12">
    <location>
        <begin position="90"/>
        <end position="109"/>
    </location>
</feature>
<evidence type="ECO:0000256" key="7">
    <source>
        <dbReference type="ARBA" id="ARBA00023040"/>
    </source>
</evidence>
<feature type="transmembrane region" description="Helical" evidence="12">
    <location>
        <begin position="183"/>
        <end position="202"/>
    </location>
</feature>
<dbReference type="InterPro" id="IPR000276">
    <property type="entry name" value="GPCR_Rhodpsn"/>
</dbReference>
<evidence type="ECO:0000256" key="8">
    <source>
        <dbReference type="ARBA" id="ARBA00023136"/>
    </source>
</evidence>
<comment type="similarity">
    <text evidence="11">Belongs to the G-protein coupled receptor 1 family.</text>
</comment>
<gene>
    <name evidence="14" type="ORF">LTLLF_129745</name>
</gene>
<proteinExistence type="inferred from homology"/>
<feature type="domain" description="G-protein coupled receptors family 1 profile" evidence="13">
    <location>
        <begin position="152"/>
        <end position="372"/>
    </location>
</feature>
<dbReference type="Gene3D" id="1.20.1070.10">
    <property type="entry name" value="Rhodopsin 7-helix transmembrane proteins"/>
    <property type="match status" value="2"/>
</dbReference>
<dbReference type="EMBL" id="JAATJU010020873">
    <property type="protein sequence ID" value="KAH0515443.1"/>
    <property type="molecule type" value="Genomic_DNA"/>
</dbReference>
<keyword evidence="2 12" id="KW-1003">Cell membrane</keyword>
<dbReference type="PRINTS" id="PR00245">
    <property type="entry name" value="OLFACTORYR"/>
</dbReference>
<dbReference type="InterPro" id="IPR017452">
    <property type="entry name" value="GPCR_Rhodpsn_7TM"/>
</dbReference>
<dbReference type="InterPro" id="IPR000725">
    <property type="entry name" value="Olfact_rcpt"/>
</dbReference>
<keyword evidence="10 11" id="KW-0807">Transducer</keyword>